<dbReference type="Proteomes" id="UP000287746">
    <property type="component" value="Unassembled WGS sequence"/>
</dbReference>
<evidence type="ECO:0000313" key="3">
    <source>
        <dbReference type="EMBL" id="RSY81528.1"/>
    </source>
</evidence>
<name>A0A430G1E9_9SPHN</name>
<dbReference type="SUPFAM" id="SSF158791">
    <property type="entry name" value="MgtE N-terminal domain-like"/>
    <property type="match status" value="1"/>
</dbReference>
<feature type="region of interest" description="Disordered" evidence="1">
    <location>
        <begin position="191"/>
        <end position="214"/>
    </location>
</feature>
<feature type="domain" description="Magnesium transporter MgtE intracellular" evidence="2">
    <location>
        <begin position="120"/>
        <end position="181"/>
    </location>
</feature>
<evidence type="ECO:0000256" key="1">
    <source>
        <dbReference type="SAM" id="MobiDB-lite"/>
    </source>
</evidence>
<sequence length="214" mass="22730">MRTLKLPALPLPKGKGGDLLLYARRPSTLLLGAAGIGVIANAWALAAPLASDPAPASRLGVSLQDSMAQRDRTLAAEKRKLEMREQAAKAGEARLAAEMRARQEQPGSTDPAQGASVEPNQPYDDLARIYQTMKPARAAPIFEKLDLEVQTQVARRMRERSAALLMAAMSPNAAAELTMSLAGRKVIQRPQPAVRAALSRPRTSPAGGPPTAGK</sequence>
<proteinExistence type="predicted"/>
<dbReference type="RefSeq" id="WP_126004974.1">
    <property type="nucleotide sequence ID" value="NZ_QQYZ01000014.1"/>
</dbReference>
<comment type="caution">
    <text evidence="3">The sequence shown here is derived from an EMBL/GenBank/DDBJ whole genome shotgun (WGS) entry which is preliminary data.</text>
</comment>
<dbReference type="InterPro" id="IPR006668">
    <property type="entry name" value="Mg_transptr_MgtE_intracell_dom"/>
</dbReference>
<dbReference type="AlphaFoldDB" id="A0A430G1E9"/>
<dbReference type="Pfam" id="PF03448">
    <property type="entry name" value="MgtE_N"/>
    <property type="match status" value="1"/>
</dbReference>
<accession>A0A430G1E9</accession>
<dbReference type="EMBL" id="QQYZ01000014">
    <property type="protein sequence ID" value="RSY81528.1"/>
    <property type="molecule type" value="Genomic_DNA"/>
</dbReference>
<reference evidence="3 4" key="1">
    <citation type="submission" date="2018-07" db="EMBL/GenBank/DDBJ databases">
        <title>Genomic and Epidemiologic Investigation of an Indolent Hospital Outbreak.</title>
        <authorList>
            <person name="Johnson R.C."/>
            <person name="Deming C."/>
            <person name="Conlan S."/>
            <person name="Zellmer C.J."/>
            <person name="Michelin A.V."/>
            <person name="Lee-Lin S."/>
            <person name="Thomas P.J."/>
            <person name="Park M."/>
            <person name="Weingarten R.A."/>
            <person name="Less J."/>
            <person name="Dekker J.P."/>
            <person name="Frank K.M."/>
            <person name="Musser K.A."/>
            <person name="Mcquiston J.R."/>
            <person name="Henderson D.K."/>
            <person name="Lau A.F."/>
            <person name="Palmore T.N."/>
            <person name="Segre J.A."/>
        </authorList>
    </citation>
    <scope>NUCLEOTIDE SEQUENCE [LARGE SCALE GENOMIC DNA]</scope>
    <source>
        <strain evidence="3 4">SK-CDC1_0717</strain>
    </source>
</reference>
<evidence type="ECO:0000313" key="4">
    <source>
        <dbReference type="Proteomes" id="UP000287746"/>
    </source>
</evidence>
<feature type="region of interest" description="Disordered" evidence="1">
    <location>
        <begin position="85"/>
        <end position="120"/>
    </location>
</feature>
<gene>
    <name evidence="3" type="ORF">DAH66_14895</name>
</gene>
<organism evidence="3 4">
    <name type="scientific">Sphingomonas koreensis</name>
    <dbReference type="NCBI Taxonomy" id="93064"/>
    <lineage>
        <taxon>Bacteria</taxon>
        <taxon>Pseudomonadati</taxon>
        <taxon>Pseudomonadota</taxon>
        <taxon>Alphaproteobacteria</taxon>
        <taxon>Sphingomonadales</taxon>
        <taxon>Sphingomonadaceae</taxon>
        <taxon>Sphingomonas</taxon>
    </lineage>
</organism>
<feature type="compositionally biased region" description="Basic and acidic residues" evidence="1">
    <location>
        <begin position="85"/>
        <end position="103"/>
    </location>
</feature>
<evidence type="ECO:0000259" key="2">
    <source>
        <dbReference type="Pfam" id="PF03448"/>
    </source>
</evidence>
<protein>
    <submittedName>
        <fullName evidence="3">Magnesium transporter</fullName>
    </submittedName>
</protein>